<dbReference type="PANTHER" id="PTHR11200">
    <property type="entry name" value="INOSITOL 5-PHOSPHATASE"/>
    <property type="match status" value="1"/>
</dbReference>
<dbReference type="Pfam" id="PF02383">
    <property type="entry name" value="Syja_N"/>
    <property type="match status" value="1"/>
</dbReference>
<comment type="similarity">
    <text evidence="3">In the central section; belongs to the inositol 1,4,5-trisphosphate 5-phosphatase family.</text>
</comment>
<dbReference type="GO" id="GO:0015031">
    <property type="term" value="P:protein transport"/>
    <property type="evidence" value="ECO:0007669"/>
    <property type="project" value="UniProtKB-KW"/>
</dbReference>
<dbReference type="InterPro" id="IPR000300">
    <property type="entry name" value="IPPc"/>
</dbReference>
<evidence type="ECO:0000256" key="8">
    <source>
        <dbReference type="ARBA" id="ARBA00022927"/>
    </source>
</evidence>
<name>A0AAD4C727_BOLED</name>
<dbReference type="EMBL" id="WHUW01000002">
    <property type="protein sequence ID" value="KAF8450482.1"/>
    <property type="molecule type" value="Genomic_DNA"/>
</dbReference>
<evidence type="ECO:0000256" key="1">
    <source>
        <dbReference type="ARBA" id="ARBA00004496"/>
    </source>
</evidence>
<reference evidence="10" key="2">
    <citation type="journal article" date="2020" name="Nat. Commun.">
        <title>Large-scale genome sequencing of mycorrhizal fungi provides insights into the early evolution of symbiotic traits.</title>
        <authorList>
            <person name="Miyauchi S."/>
            <person name="Kiss E."/>
            <person name="Kuo A."/>
            <person name="Drula E."/>
            <person name="Kohler A."/>
            <person name="Sanchez-Garcia M."/>
            <person name="Morin E."/>
            <person name="Andreopoulos B."/>
            <person name="Barry K.W."/>
            <person name="Bonito G."/>
            <person name="Buee M."/>
            <person name="Carver A."/>
            <person name="Chen C."/>
            <person name="Cichocki N."/>
            <person name="Clum A."/>
            <person name="Culley D."/>
            <person name="Crous P.W."/>
            <person name="Fauchery L."/>
            <person name="Girlanda M."/>
            <person name="Hayes R.D."/>
            <person name="Keri Z."/>
            <person name="LaButti K."/>
            <person name="Lipzen A."/>
            <person name="Lombard V."/>
            <person name="Magnuson J."/>
            <person name="Maillard F."/>
            <person name="Murat C."/>
            <person name="Nolan M."/>
            <person name="Ohm R.A."/>
            <person name="Pangilinan J."/>
            <person name="Pereira M.F."/>
            <person name="Perotto S."/>
            <person name="Peter M."/>
            <person name="Pfister S."/>
            <person name="Riley R."/>
            <person name="Sitrit Y."/>
            <person name="Stielow J.B."/>
            <person name="Szollosi G."/>
            <person name="Zifcakova L."/>
            <person name="Stursova M."/>
            <person name="Spatafora J.W."/>
            <person name="Tedersoo L."/>
            <person name="Vaario L.M."/>
            <person name="Yamada A."/>
            <person name="Yan M."/>
            <person name="Wang P."/>
            <person name="Xu J."/>
            <person name="Bruns T."/>
            <person name="Baldrian P."/>
            <person name="Vilgalys R."/>
            <person name="Dunand C."/>
            <person name="Henrissat B."/>
            <person name="Grigoriev I.V."/>
            <person name="Hibbett D."/>
            <person name="Nagy L.G."/>
            <person name="Martin F.M."/>
        </authorList>
    </citation>
    <scope>NUCLEOTIDE SEQUENCE</scope>
    <source>
        <strain evidence="10">BED1</strain>
    </source>
</reference>
<dbReference type="SUPFAM" id="SSF56219">
    <property type="entry name" value="DNase I-like"/>
    <property type="match status" value="1"/>
</dbReference>
<evidence type="ECO:0000256" key="5">
    <source>
        <dbReference type="ARBA" id="ARBA00022448"/>
    </source>
</evidence>
<dbReference type="GO" id="GO:0005737">
    <property type="term" value="C:cytoplasm"/>
    <property type="evidence" value="ECO:0007669"/>
    <property type="project" value="UniProtKB-SubCell"/>
</dbReference>
<evidence type="ECO:0000256" key="7">
    <source>
        <dbReference type="ARBA" id="ARBA00022801"/>
    </source>
</evidence>
<dbReference type="SMART" id="SM00128">
    <property type="entry name" value="IPPc"/>
    <property type="match status" value="1"/>
</dbReference>
<evidence type="ECO:0000256" key="2">
    <source>
        <dbReference type="ARBA" id="ARBA00008943"/>
    </source>
</evidence>
<dbReference type="Pfam" id="PF22669">
    <property type="entry name" value="Exo_endo_phos2"/>
    <property type="match status" value="1"/>
</dbReference>
<keyword evidence="6" id="KW-0963">Cytoplasm</keyword>
<gene>
    <name evidence="10" type="ORF">L210DRAFT_2392552</name>
</gene>
<evidence type="ECO:0000259" key="9">
    <source>
        <dbReference type="PROSITE" id="PS50275"/>
    </source>
</evidence>
<dbReference type="PANTHER" id="PTHR11200:SF257">
    <property type="entry name" value="PHOSPHOINOSITIDE 5-PHOSPHATASE"/>
    <property type="match status" value="1"/>
</dbReference>
<comment type="similarity">
    <text evidence="2">Belongs to the synaptojanin family.</text>
</comment>
<keyword evidence="11" id="KW-1185">Reference proteome</keyword>
<dbReference type="GO" id="GO:0004439">
    <property type="term" value="F:phosphatidylinositol-4,5-bisphosphate 5-phosphatase activity"/>
    <property type="evidence" value="ECO:0007669"/>
    <property type="project" value="UniProtKB-EC"/>
</dbReference>
<dbReference type="GO" id="GO:0043813">
    <property type="term" value="F:phosphatidylinositol-3,5-bisphosphate 5-phosphatase activity"/>
    <property type="evidence" value="ECO:0007669"/>
    <property type="project" value="TreeGrafter"/>
</dbReference>
<keyword evidence="7" id="KW-0378">Hydrolase</keyword>
<dbReference type="FunFam" id="3.60.10.10:FF:000029">
    <property type="entry name" value="Inositol polyphosphate 5-phosphatase"/>
    <property type="match status" value="1"/>
</dbReference>
<sequence length="1011" mass="112836">MHLYLGHSPRTLHLLTDSHEQRSGYPHRALTFRAAEANAQSQVVVGFLPGDEVNLAGTVKITQRSVKGCLGLISVENDIFLAVITTATEIGNTRPSQSLPEKVARIQDVQFYCLTSSTWDDFSSSQDSLVNPENMDTVPSRDVFSQSLNSNAVFEHPCMPLTKILSSGSFYYALDSPWDPSSRLAVRLSRDSRVQNDIGIFDEGFVWNEYIIRSLLDFRERLDPHERQELDRCQFIVLAIQGYVGVSTMALPAPPVNGSPVIASLSLISRLGWKRAGTRFNTRGVDDDGNTANFVETETILSTDQHSMSYTQVRGSVPLFWEQQGIQTFGQRIQITRPQASQPAFERHFAHLIEEYGATHAINLLGTKENEATLTAAYAKHLYQARGIWGDQLSISHYDFHNAVRVGGHDSIAREFGHLEDIADNMDHFGFTLTDTSTGERITEQNGVFRTNCLDCLDRTNFVQDILSRKAIEQFLGLVHREWLQANILWAHHRELWAENGDALSRIYAGTGALNTSFTRTGKRTLAGVLSDATKSVSRAYINNFQDKSKQIAIDMFLGNLNNQTQVNIFDPVHDMVRKTLNERVSEYSSNRSCSVFVGTWNVNGRPPSESLVPWLFPRDNFLEPDIFVLGFQEIVLLTAQQIVQTDPEKRRVWEHKIMETINGRSKTSGDYVLLRSEQLVGTALLVIVKSELTSVIRNVEGATRKTGLRGISGNKGGVGIRLDYHDTSFCFVTAHLAAGHSNVEERNADFWTITKGLHFLKGKTIASHDNIIWLADTNYRIDLPNESVRSLTTERDYDPLIGLDQLRLAIEAGEAFTGYDEGPLLFPPTYKYDVGTDNYDSSEKMRIPAWTDRILFRGSLDLSVYSRAELRGSDHRPVFALFRTEVRMIDTVKRAAISRLLLETTVADIPGGMLEEKIAALALPSNKDDLPAPSSDDLNWWDSLEIDKGSLVISPPLLETALANPFDSPGDSPLSSCPSSDEELYSHAADLPIPITPEPAMRRGGHVSGL</sequence>
<dbReference type="AlphaFoldDB" id="A0AAD4C727"/>
<comment type="caution">
    <text evidence="10">The sequence shown here is derived from an EMBL/GenBank/DDBJ whole genome shotgun (WGS) entry which is preliminary data.</text>
</comment>
<dbReference type="InterPro" id="IPR036691">
    <property type="entry name" value="Endo/exonu/phosph_ase_sf"/>
</dbReference>
<dbReference type="GO" id="GO:0046856">
    <property type="term" value="P:phosphatidylinositol dephosphorylation"/>
    <property type="evidence" value="ECO:0007669"/>
    <property type="project" value="InterPro"/>
</dbReference>
<organism evidence="10 11">
    <name type="scientific">Boletus edulis BED1</name>
    <dbReference type="NCBI Taxonomy" id="1328754"/>
    <lineage>
        <taxon>Eukaryota</taxon>
        <taxon>Fungi</taxon>
        <taxon>Dikarya</taxon>
        <taxon>Basidiomycota</taxon>
        <taxon>Agaricomycotina</taxon>
        <taxon>Agaricomycetes</taxon>
        <taxon>Agaricomycetidae</taxon>
        <taxon>Boletales</taxon>
        <taxon>Boletineae</taxon>
        <taxon>Boletaceae</taxon>
        <taxon>Boletoideae</taxon>
        <taxon>Boletus</taxon>
    </lineage>
</organism>
<proteinExistence type="inferred from homology"/>
<feature type="domain" description="SAC" evidence="9">
    <location>
        <begin position="161"/>
        <end position="510"/>
    </location>
</feature>
<evidence type="ECO:0000256" key="3">
    <source>
        <dbReference type="ARBA" id="ARBA00009678"/>
    </source>
</evidence>
<dbReference type="PROSITE" id="PS50275">
    <property type="entry name" value="SAC"/>
    <property type="match status" value="1"/>
</dbReference>
<accession>A0AAD4C727</accession>
<evidence type="ECO:0000313" key="11">
    <source>
        <dbReference type="Proteomes" id="UP001194468"/>
    </source>
</evidence>
<dbReference type="Proteomes" id="UP001194468">
    <property type="component" value="Unassembled WGS sequence"/>
</dbReference>
<protein>
    <recommendedName>
        <fullName evidence="4">phosphoinositide 5-phosphatase</fullName>
        <ecNumber evidence="4">3.1.3.36</ecNumber>
    </recommendedName>
</protein>
<evidence type="ECO:0000256" key="4">
    <source>
        <dbReference type="ARBA" id="ARBA00013044"/>
    </source>
</evidence>
<dbReference type="InterPro" id="IPR046985">
    <property type="entry name" value="IP5"/>
</dbReference>
<evidence type="ECO:0000313" key="10">
    <source>
        <dbReference type="EMBL" id="KAF8450482.1"/>
    </source>
</evidence>
<dbReference type="EC" id="3.1.3.36" evidence="4"/>
<evidence type="ECO:0000256" key="6">
    <source>
        <dbReference type="ARBA" id="ARBA00022490"/>
    </source>
</evidence>
<dbReference type="Gene3D" id="3.60.10.10">
    <property type="entry name" value="Endonuclease/exonuclease/phosphatase"/>
    <property type="match status" value="1"/>
</dbReference>
<dbReference type="GO" id="GO:0016020">
    <property type="term" value="C:membrane"/>
    <property type="evidence" value="ECO:0007669"/>
    <property type="project" value="TreeGrafter"/>
</dbReference>
<keyword evidence="8" id="KW-0653">Protein transport</keyword>
<keyword evidence="5" id="KW-0813">Transport</keyword>
<reference evidence="10" key="1">
    <citation type="submission" date="2019-10" db="EMBL/GenBank/DDBJ databases">
        <authorList>
            <consortium name="DOE Joint Genome Institute"/>
            <person name="Kuo A."/>
            <person name="Miyauchi S."/>
            <person name="Kiss E."/>
            <person name="Drula E."/>
            <person name="Kohler A."/>
            <person name="Sanchez-Garcia M."/>
            <person name="Andreopoulos B."/>
            <person name="Barry K.W."/>
            <person name="Bonito G."/>
            <person name="Buee M."/>
            <person name="Carver A."/>
            <person name="Chen C."/>
            <person name="Cichocki N."/>
            <person name="Clum A."/>
            <person name="Culley D."/>
            <person name="Crous P.W."/>
            <person name="Fauchery L."/>
            <person name="Girlanda M."/>
            <person name="Hayes R."/>
            <person name="Keri Z."/>
            <person name="LaButti K."/>
            <person name="Lipzen A."/>
            <person name="Lombard V."/>
            <person name="Magnuson J."/>
            <person name="Maillard F."/>
            <person name="Morin E."/>
            <person name="Murat C."/>
            <person name="Nolan M."/>
            <person name="Ohm R."/>
            <person name="Pangilinan J."/>
            <person name="Pereira M."/>
            <person name="Perotto S."/>
            <person name="Peter M."/>
            <person name="Riley R."/>
            <person name="Sitrit Y."/>
            <person name="Stielow B."/>
            <person name="Szollosi G."/>
            <person name="Zifcakova L."/>
            <person name="Stursova M."/>
            <person name="Spatafora J.W."/>
            <person name="Tedersoo L."/>
            <person name="Vaario L.-M."/>
            <person name="Yamada A."/>
            <person name="Yan M."/>
            <person name="Wang P."/>
            <person name="Xu J."/>
            <person name="Bruns T."/>
            <person name="Baldrian P."/>
            <person name="Vilgalys R."/>
            <person name="Henrissat B."/>
            <person name="Grigoriev I.V."/>
            <person name="Hibbett D."/>
            <person name="Nagy L.G."/>
            <person name="Martin F.M."/>
        </authorList>
    </citation>
    <scope>NUCLEOTIDE SEQUENCE</scope>
    <source>
        <strain evidence="10">BED1</strain>
    </source>
</reference>
<comment type="subcellular location">
    <subcellularLocation>
        <location evidence="1">Cytoplasm</location>
    </subcellularLocation>
</comment>
<dbReference type="InterPro" id="IPR002013">
    <property type="entry name" value="SAC_dom"/>
</dbReference>